<dbReference type="GO" id="GO:0070006">
    <property type="term" value="F:metalloaminopeptidase activity"/>
    <property type="evidence" value="ECO:0007669"/>
    <property type="project" value="TreeGrafter"/>
</dbReference>
<dbReference type="Proteomes" id="UP001152799">
    <property type="component" value="Chromosome 6"/>
</dbReference>
<feature type="binding site" evidence="11">
    <location>
        <position position="332"/>
    </location>
    <ligand>
        <name>Zn(2+)</name>
        <dbReference type="ChEBI" id="CHEBI:29105"/>
        <note>catalytic</note>
    </ligand>
</feature>
<evidence type="ECO:0000259" key="15">
    <source>
        <dbReference type="Pfam" id="PF11838"/>
    </source>
</evidence>
<feature type="domain" description="Peptidase M1 membrane alanine aminopeptidase" evidence="14">
    <location>
        <begin position="258"/>
        <end position="471"/>
    </location>
</feature>
<comment type="cofactor">
    <cofactor evidence="11 12">
        <name>Zn(2+)</name>
        <dbReference type="ChEBI" id="CHEBI:29105"/>
    </cofactor>
    <text evidence="11 12">Binds 1 zinc ion per subunit.</text>
</comment>
<keyword evidence="3" id="KW-0336">GPI-anchor</keyword>
<feature type="domain" description="Aminopeptidase N-like N-terminal" evidence="16">
    <location>
        <begin position="46"/>
        <end position="220"/>
    </location>
</feature>
<dbReference type="Gene3D" id="2.60.40.1730">
    <property type="entry name" value="tricorn interacting facor f3 domain"/>
    <property type="match status" value="1"/>
</dbReference>
<dbReference type="GO" id="GO:0043171">
    <property type="term" value="P:peptide catabolic process"/>
    <property type="evidence" value="ECO:0007669"/>
    <property type="project" value="TreeGrafter"/>
</dbReference>
<proteinExistence type="inferred from homology"/>
<feature type="binding site" evidence="11">
    <location>
        <position position="355"/>
    </location>
    <ligand>
        <name>Zn(2+)</name>
        <dbReference type="ChEBI" id="CHEBI:29105"/>
        <note>catalytic</note>
    </ligand>
</feature>
<name>A0A9N9MUC3_9CUCU</name>
<dbReference type="GO" id="GO:0008270">
    <property type="term" value="F:zinc ion binding"/>
    <property type="evidence" value="ECO:0007669"/>
    <property type="project" value="UniProtKB-UniRule"/>
</dbReference>
<dbReference type="EMBL" id="OU892282">
    <property type="protein sequence ID" value="CAG9770646.1"/>
    <property type="molecule type" value="Genomic_DNA"/>
</dbReference>
<dbReference type="Pfam" id="PF17900">
    <property type="entry name" value="Peptidase_M1_N"/>
    <property type="match status" value="1"/>
</dbReference>
<accession>A0A9N9MUC3</accession>
<evidence type="ECO:0000256" key="10">
    <source>
        <dbReference type="PIRSR" id="PIRSR634016-1"/>
    </source>
</evidence>
<keyword evidence="3" id="KW-0325">Glycoprotein</keyword>
<dbReference type="PANTHER" id="PTHR11533">
    <property type="entry name" value="PROTEASE M1 ZINC METALLOPROTEASE"/>
    <property type="match status" value="1"/>
</dbReference>
<evidence type="ECO:0000256" key="2">
    <source>
        <dbReference type="ARBA" id="ARBA00010136"/>
    </source>
</evidence>
<dbReference type="InterPro" id="IPR034016">
    <property type="entry name" value="M1_APN-typ"/>
</dbReference>
<evidence type="ECO:0000256" key="3">
    <source>
        <dbReference type="ARBA" id="ARBA00022622"/>
    </source>
</evidence>
<dbReference type="InterPro" id="IPR045357">
    <property type="entry name" value="Aminopeptidase_N-like_N"/>
</dbReference>
<keyword evidence="18" id="KW-1185">Reference proteome</keyword>
<dbReference type="GO" id="GO:0005886">
    <property type="term" value="C:plasma membrane"/>
    <property type="evidence" value="ECO:0007669"/>
    <property type="project" value="UniProtKB-SubCell"/>
</dbReference>
<evidence type="ECO:0000256" key="6">
    <source>
        <dbReference type="ARBA" id="ARBA00022801"/>
    </source>
</evidence>
<dbReference type="Gene3D" id="1.25.50.20">
    <property type="match status" value="1"/>
</dbReference>
<keyword evidence="6 12" id="KW-0378">Hydrolase</keyword>
<dbReference type="InterPro" id="IPR014782">
    <property type="entry name" value="Peptidase_M1_dom"/>
</dbReference>
<evidence type="ECO:0000256" key="1">
    <source>
        <dbReference type="ARBA" id="ARBA00004609"/>
    </source>
</evidence>
<keyword evidence="8 12" id="KW-0482">Metalloprotease</keyword>
<dbReference type="GO" id="GO:0042277">
    <property type="term" value="F:peptide binding"/>
    <property type="evidence" value="ECO:0007669"/>
    <property type="project" value="TreeGrafter"/>
</dbReference>
<dbReference type="SUPFAM" id="SSF55486">
    <property type="entry name" value="Metalloproteases ('zincins'), catalytic domain"/>
    <property type="match status" value="1"/>
</dbReference>
<evidence type="ECO:0000256" key="12">
    <source>
        <dbReference type="RuleBase" id="RU364040"/>
    </source>
</evidence>
<evidence type="ECO:0000313" key="17">
    <source>
        <dbReference type="EMBL" id="CAG9770646.1"/>
    </source>
</evidence>
<keyword evidence="4 12" id="KW-0645">Protease</keyword>
<evidence type="ECO:0000256" key="13">
    <source>
        <dbReference type="SAM" id="SignalP"/>
    </source>
</evidence>
<dbReference type="Pfam" id="PF01433">
    <property type="entry name" value="Peptidase_M1"/>
    <property type="match status" value="1"/>
</dbReference>
<feature type="binding site" evidence="11">
    <location>
        <position position="336"/>
    </location>
    <ligand>
        <name>Zn(2+)</name>
        <dbReference type="ChEBI" id="CHEBI:29105"/>
        <note>catalytic</note>
    </ligand>
</feature>
<feature type="chain" id="PRO_5040397925" description="Aminopeptidase" evidence="13">
    <location>
        <begin position="22"/>
        <end position="959"/>
    </location>
</feature>
<evidence type="ECO:0000313" key="18">
    <source>
        <dbReference type="Proteomes" id="UP001152799"/>
    </source>
</evidence>
<evidence type="ECO:0000256" key="8">
    <source>
        <dbReference type="ARBA" id="ARBA00023049"/>
    </source>
</evidence>
<dbReference type="Gene3D" id="2.60.40.1910">
    <property type="match status" value="1"/>
</dbReference>
<keyword evidence="5 11" id="KW-0479">Metal-binding</keyword>
<evidence type="ECO:0000259" key="16">
    <source>
        <dbReference type="Pfam" id="PF17900"/>
    </source>
</evidence>
<sequence>MRLHLQILLTAVILIRSNVNGYNLSDYRLPKYAVPSFNYFSVDLRNPEANTFNAKAWIQVTLPEPVTELVLNVDPNYVDIKSLGVDMGSASFVCSPGNYSAETQEMVLFCLEDLDDEIITASQPNDTTAMFRIDYTANFSDEPMGLYKNKFKVNNSASYVIYTQFEPTYLRRVFPSFDEPNIKAPVRVGVANNKNLTVVSNMDYAENYGFMDTPNMSTYLVAIVAGPNETWTTYRLSETYQFNFSVFAQRIHADYVWFALENGPHLMHLMGTYTDLPYETLGISKMTFAALPGMSGAMANWGLITFGEALLLDEGDRTPHRSTISLLTKMAHEIAHQWFGNYVTHNWWSELWLNEGFATYFEWYLSNLVETQYEYDKLFLINVLQPALQADGPNMVPLSNEESKVNTPQEIEDAFSNNAINSNKGASFIRMIRHALGEEVFQRAIQTYLKDNALKNVEASNLVDHLQAALPNTTDVNLTLYLNSWIYEPGYPILKTSIGATKSGSLIVSIDIYTFQPSLNNTDREESKWWVPVTYATSDEPFWDNATTFWINPGRTFGYFIQDINDSWGVLNVHASGYYRVDYDTDSLARIFRVLNNADTYTQIPVLNRAQLIDDLFNIAKYYVERQEGYKDRPYENAFSFVQYLKHEEEYLPWHTFLKEVQYLLNNLEDETTLKTLKADVLELIEAKLDFPNGTVIPLVSPLVILRSNLLLDWACKLGHEGAIEYVKGKFDMYKTDPKSIDNDYRDTIICYGVQNSNSPNTDYDTLMDIHAKSSIPQEQQEILIGLTCFSNADILDKYLATTLEDDPPIAKHFWPDIFNALCQRGPVGLEAAVRFIVKNSNAIIQKWKKPMDIHKMIKSVSEKIIKKEHAALLSNLLSTFSKDSDVGHDVVMALAEAEAHVKWLEKFGDEITSVLVYNGSPIPGPTTPSNGNNSARKLNSFTGIVLIIVSSIVFRCFV</sequence>
<gene>
    <name evidence="17" type="ORF">CEUTPL_LOCUS11095</name>
</gene>
<keyword evidence="3" id="KW-0472">Membrane</keyword>
<reference evidence="17" key="1">
    <citation type="submission" date="2022-01" db="EMBL/GenBank/DDBJ databases">
        <authorList>
            <person name="King R."/>
        </authorList>
    </citation>
    <scope>NUCLEOTIDE SEQUENCE</scope>
</reference>
<keyword evidence="7 11" id="KW-0862">Zinc</keyword>
<keyword evidence="12" id="KW-0031">Aminopeptidase</keyword>
<evidence type="ECO:0000256" key="9">
    <source>
        <dbReference type="ARBA" id="ARBA00023288"/>
    </source>
</evidence>
<evidence type="ECO:0000256" key="5">
    <source>
        <dbReference type="ARBA" id="ARBA00022723"/>
    </source>
</evidence>
<dbReference type="InterPro" id="IPR001930">
    <property type="entry name" value="Peptidase_M1"/>
</dbReference>
<feature type="signal peptide" evidence="13">
    <location>
        <begin position="1"/>
        <end position="21"/>
    </location>
</feature>
<keyword evidence="9" id="KW-0449">Lipoprotein</keyword>
<evidence type="ECO:0000256" key="7">
    <source>
        <dbReference type="ARBA" id="ARBA00022833"/>
    </source>
</evidence>
<protein>
    <recommendedName>
        <fullName evidence="12">Aminopeptidase</fullName>
        <ecNumber evidence="12">3.4.11.-</ecNumber>
    </recommendedName>
</protein>
<dbReference type="PANTHER" id="PTHR11533:SF301">
    <property type="entry name" value="AMINOPEPTIDASE"/>
    <property type="match status" value="1"/>
</dbReference>
<dbReference type="CDD" id="cd09601">
    <property type="entry name" value="M1_APN-Q_like"/>
    <property type="match status" value="1"/>
</dbReference>
<feature type="active site" description="Proton acceptor" evidence="10">
    <location>
        <position position="333"/>
    </location>
</feature>
<dbReference type="OrthoDB" id="10031169at2759"/>
<dbReference type="PRINTS" id="PR00756">
    <property type="entry name" value="ALADIPTASE"/>
</dbReference>
<dbReference type="Pfam" id="PF11838">
    <property type="entry name" value="ERAP1_C"/>
    <property type="match status" value="1"/>
</dbReference>
<dbReference type="GO" id="GO:0005737">
    <property type="term" value="C:cytoplasm"/>
    <property type="evidence" value="ECO:0007669"/>
    <property type="project" value="TreeGrafter"/>
</dbReference>
<dbReference type="Gene3D" id="1.10.390.10">
    <property type="entry name" value="Neutral Protease Domain 2"/>
    <property type="match status" value="1"/>
</dbReference>
<organism evidence="17 18">
    <name type="scientific">Ceutorhynchus assimilis</name>
    <name type="common">cabbage seed weevil</name>
    <dbReference type="NCBI Taxonomy" id="467358"/>
    <lineage>
        <taxon>Eukaryota</taxon>
        <taxon>Metazoa</taxon>
        <taxon>Ecdysozoa</taxon>
        <taxon>Arthropoda</taxon>
        <taxon>Hexapoda</taxon>
        <taxon>Insecta</taxon>
        <taxon>Pterygota</taxon>
        <taxon>Neoptera</taxon>
        <taxon>Endopterygota</taxon>
        <taxon>Coleoptera</taxon>
        <taxon>Polyphaga</taxon>
        <taxon>Cucujiformia</taxon>
        <taxon>Curculionidae</taxon>
        <taxon>Ceutorhynchinae</taxon>
        <taxon>Ceutorhynchus</taxon>
    </lineage>
</organism>
<dbReference type="SUPFAM" id="SSF63737">
    <property type="entry name" value="Leukotriene A4 hydrolase N-terminal domain"/>
    <property type="match status" value="1"/>
</dbReference>
<evidence type="ECO:0000259" key="14">
    <source>
        <dbReference type="Pfam" id="PF01433"/>
    </source>
</evidence>
<keyword evidence="13" id="KW-0732">Signal</keyword>
<evidence type="ECO:0000256" key="4">
    <source>
        <dbReference type="ARBA" id="ARBA00022670"/>
    </source>
</evidence>
<comment type="subcellular location">
    <subcellularLocation>
        <location evidence="1">Cell membrane</location>
        <topology evidence="1">Lipid-anchor</topology>
        <topology evidence="1">GPI-anchor</topology>
    </subcellularLocation>
</comment>
<dbReference type="InterPro" id="IPR050344">
    <property type="entry name" value="Peptidase_M1_aminopeptidases"/>
</dbReference>
<dbReference type="GO" id="GO:0098552">
    <property type="term" value="C:side of membrane"/>
    <property type="evidence" value="ECO:0007669"/>
    <property type="project" value="UniProtKB-KW"/>
</dbReference>
<dbReference type="InterPro" id="IPR027268">
    <property type="entry name" value="Peptidase_M4/M1_CTD_sf"/>
</dbReference>
<comment type="similarity">
    <text evidence="2 12">Belongs to the peptidase M1 family.</text>
</comment>
<evidence type="ECO:0000256" key="11">
    <source>
        <dbReference type="PIRSR" id="PIRSR634016-3"/>
    </source>
</evidence>
<dbReference type="InterPro" id="IPR024571">
    <property type="entry name" value="ERAP1-like_C_dom"/>
</dbReference>
<dbReference type="AlphaFoldDB" id="A0A9N9MUC3"/>
<dbReference type="GO" id="GO:0005615">
    <property type="term" value="C:extracellular space"/>
    <property type="evidence" value="ECO:0007669"/>
    <property type="project" value="TreeGrafter"/>
</dbReference>
<dbReference type="InterPro" id="IPR042097">
    <property type="entry name" value="Aminopeptidase_N-like_N_sf"/>
</dbReference>
<feature type="domain" description="ERAP1-like C-terminal" evidence="15">
    <location>
        <begin position="568"/>
        <end position="880"/>
    </location>
</feature>
<dbReference type="EC" id="3.4.11.-" evidence="12"/>
<dbReference type="GO" id="GO:0006508">
    <property type="term" value="P:proteolysis"/>
    <property type="evidence" value="ECO:0007669"/>
    <property type="project" value="UniProtKB-KW"/>
</dbReference>